<dbReference type="Pfam" id="PF13307">
    <property type="entry name" value="Helicase_C_2"/>
    <property type="match status" value="1"/>
</dbReference>
<feature type="compositionally biased region" description="Low complexity" evidence="11">
    <location>
        <begin position="1"/>
        <end position="13"/>
    </location>
</feature>
<evidence type="ECO:0000313" key="15">
    <source>
        <dbReference type="Proteomes" id="UP000318053"/>
    </source>
</evidence>
<dbReference type="InterPro" id="IPR006555">
    <property type="entry name" value="ATP-dep_Helicase_C"/>
</dbReference>
<dbReference type="InterPro" id="IPR010614">
    <property type="entry name" value="RAD3-like_helicase_DEAD"/>
</dbReference>
<feature type="domain" description="Helicase C-terminal" evidence="13">
    <location>
        <begin position="552"/>
        <end position="729"/>
    </location>
</feature>
<dbReference type="EC" id="3.6.4.12" evidence="14"/>
<evidence type="ECO:0000256" key="8">
    <source>
        <dbReference type="ARBA" id="ARBA00023125"/>
    </source>
</evidence>
<evidence type="ECO:0000256" key="1">
    <source>
        <dbReference type="ARBA" id="ARBA00022723"/>
    </source>
</evidence>
<evidence type="ECO:0000256" key="7">
    <source>
        <dbReference type="ARBA" id="ARBA00023014"/>
    </source>
</evidence>
<evidence type="ECO:0000256" key="10">
    <source>
        <dbReference type="ARBA" id="ARBA00038058"/>
    </source>
</evidence>
<evidence type="ECO:0000256" key="3">
    <source>
        <dbReference type="ARBA" id="ARBA00022801"/>
    </source>
</evidence>
<dbReference type="GO" id="GO:0003677">
    <property type="term" value="F:DNA binding"/>
    <property type="evidence" value="ECO:0007669"/>
    <property type="project" value="UniProtKB-KW"/>
</dbReference>
<feature type="region of interest" description="Disordered" evidence="11">
    <location>
        <begin position="94"/>
        <end position="141"/>
    </location>
</feature>
<proteinExistence type="inferred from homology"/>
<dbReference type="InterPro" id="IPR045028">
    <property type="entry name" value="DinG/Rad3-like"/>
</dbReference>
<name>A0A5C5XRT7_9BACT</name>
<accession>A0A5C5XRT7</accession>
<dbReference type="Proteomes" id="UP000318053">
    <property type="component" value="Unassembled WGS sequence"/>
</dbReference>
<gene>
    <name evidence="14" type="primary">dinG</name>
    <name evidence="14" type="ORF">CA85_32920</name>
</gene>
<comment type="caution">
    <text evidence="14">The sequence shown here is derived from an EMBL/GenBank/DDBJ whole genome shotgun (WGS) entry which is preliminary data.</text>
</comment>
<evidence type="ECO:0000259" key="12">
    <source>
        <dbReference type="PROSITE" id="PS51193"/>
    </source>
</evidence>
<feature type="compositionally biased region" description="Acidic residues" evidence="11">
    <location>
        <begin position="114"/>
        <end position="123"/>
    </location>
</feature>
<evidence type="ECO:0000256" key="2">
    <source>
        <dbReference type="ARBA" id="ARBA00022741"/>
    </source>
</evidence>
<dbReference type="PROSITE" id="PS51193">
    <property type="entry name" value="HELICASE_ATP_BIND_2"/>
    <property type="match status" value="1"/>
</dbReference>
<dbReference type="InterPro" id="IPR014001">
    <property type="entry name" value="Helicase_ATP-bd"/>
</dbReference>
<dbReference type="OrthoDB" id="9803913at2"/>
<dbReference type="GO" id="GO:0051536">
    <property type="term" value="F:iron-sulfur cluster binding"/>
    <property type="evidence" value="ECO:0007669"/>
    <property type="project" value="UniProtKB-KW"/>
</dbReference>
<keyword evidence="8" id="KW-0238">DNA-binding</keyword>
<keyword evidence="2" id="KW-0547">Nucleotide-binding</keyword>
<protein>
    <submittedName>
        <fullName evidence="14">Putative ATP-dependent helicase DinG</fullName>
        <ecNumber evidence="14">3.6.4.12</ecNumber>
    </submittedName>
</protein>
<dbReference type="InterPro" id="IPR001650">
    <property type="entry name" value="Helicase_C-like"/>
</dbReference>
<keyword evidence="7" id="KW-0411">Iron-sulfur</keyword>
<keyword evidence="15" id="KW-1185">Reference proteome</keyword>
<dbReference type="GO" id="GO:0005524">
    <property type="term" value="F:ATP binding"/>
    <property type="evidence" value="ECO:0007669"/>
    <property type="project" value="UniProtKB-KW"/>
</dbReference>
<organism evidence="14 15">
    <name type="scientific">Allorhodopirellula solitaria</name>
    <dbReference type="NCBI Taxonomy" id="2527987"/>
    <lineage>
        <taxon>Bacteria</taxon>
        <taxon>Pseudomonadati</taxon>
        <taxon>Planctomycetota</taxon>
        <taxon>Planctomycetia</taxon>
        <taxon>Pirellulales</taxon>
        <taxon>Pirellulaceae</taxon>
        <taxon>Allorhodopirellula</taxon>
    </lineage>
</organism>
<dbReference type="PANTHER" id="PTHR11472">
    <property type="entry name" value="DNA REPAIR DEAD HELICASE RAD3/XP-D SUBFAMILY MEMBER"/>
    <property type="match status" value="1"/>
</dbReference>
<evidence type="ECO:0000259" key="13">
    <source>
        <dbReference type="PROSITE" id="PS51194"/>
    </source>
</evidence>
<keyword evidence="9" id="KW-0413">Isomerase</keyword>
<dbReference type="GO" id="GO:0046872">
    <property type="term" value="F:metal ion binding"/>
    <property type="evidence" value="ECO:0007669"/>
    <property type="project" value="UniProtKB-KW"/>
</dbReference>
<sequence>MTSPTDPPSDSSAEPPPEPPDLDVDAILGEGGSISRRLKNYEPRQQQLDMAREVAAAIAAKEHLVVEAGTGTGKSFAYLVPAILHATANQSEAATAKEPAAKPPDGKSLAAGEQLDEDELDDTVDPKRSKQGAGDPKKRRRVLISTHTISLQEQLIGKDVPLLASVIPREFSAVLVKGRGNYLSLRRMQRAVAKSTSLMANDFQVEQLRSVQKWSKTTGDGSLATLPVKPDGAVWDEVRSDTGNCLRSKCPEFKNCFYFRARRRAQNAQVMIVNHAMLFTDMAMRRQGFSLLPDYDVVVLDECHTIEGVAGDHLGIRLTSGQFDYLFDRLYNDRLQKGLLVAHELQGLQSQVERCRYAASNLFADVLDWFEQTKSRNGRVHHPDLVENPLSEPMEQLARKLRAHADAQKNESDRQDFQSAHDRLLALAGGLRDWLAQKSEHECVYWVEKTGNRRGMDRVSLSASPIDIGETLRAELFQNKEIDSVIMTSATLASGDEQRFSFFRSRVGLTGGRNLQVGSPFDYQKQAKLVIVNGLPDPSSQREDFEKSIPQQIKRFAGYCDGHTFVLFTSYALLRRCAEAITPWLIERDLELYSQAGDRNRTQLLDAFRENPRGVLLGTDSFWQGVDVPGDALTNVIITKLPFSVPDHPLLEARLEAIRASGGNPFSDYQLPEAVIKFRQGFGRLIRTRTDEGMVVVLDGRIKTKPYGRRFLGSLPEMKILNVQPTKKR</sequence>
<feature type="domain" description="Helicase ATP-binding" evidence="12">
    <location>
        <begin position="33"/>
        <end position="352"/>
    </location>
</feature>
<comment type="similarity">
    <text evidence="10">Belongs to the helicase family. DinG subfamily.</text>
</comment>
<dbReference type="SUPFAM" id="SSF52540">
    <property type="entry name" value="P-loop containing nucleoside triphosphate hydrolases"/>
    <property type="match status" value="2"/>
</dbReference>
<dbReference type="GO" id="GO:0003678">
    <property type="term" value="F:DNA helicase activity"/>
    <property type="evidence" value="ECO:0007669"/>
    <property type="project" value="UniProtKB-EC"/>
</dbReference>
<evidence type="ECO:0000256" key="4">
    <source>
        <dbReference type="ARBA" id="ARBA00022806"/>
    </source>
</evidence>
<evidence type="ECO:0000256" key="5">
    <source>
        <dbReference type="ARBA" id="ARBA00022840"/>
    </source>
</evidence>
<dbReference type="Pfam" id="PF06733">
    <property type="entry name" value="DEAD_2"/>
    <property type="match status" value="1"/>
</dbReference>
<keyword evidence="1" id="KW-0479">Metal-binding</keyword>
<dbReference type="GO" id="GO:0016818">
    <property type="term" value="F:hydrolase activity, acting on acid anhydrides, in phosphorus-containing anhydrides"/>
    <property type="evidence" value="ECO:0007669"/>
    <property type="project" value="InterPro"/>
</dbReference>
<evidence type="ECO:0000256" key="9">
    <source>
        <dbReference type="ARBA" id="ARBA00023235"/>
    </source>
</evidence>
<dbReference type="SMART" id="SM00491">
    <property type="entry name" value="HELICc2"/>
    <property type="match status" value="1"/>
</dbReference>
<evidence type="ECO:0000256" key="11">
    <source>
        <dbReference type="SAM" id="MobiDB-lite"/>
    </source>
</evidence>
<keyword evidence="6" id="KW-0408">Iron</keyword>
<dbReference type="Gene3D" id="3.40.50.300">
    <property type="entry name" value="P-loop containing nucleotide triphosphate hydrolases"/>
    <property type="match status" value="2"/>
</dbReference>
<keyword evidence="3 14" id="KW-0378">Hydrolase</keyword>
<dbReference type="PROSITE" id="PS51194">
    <property type="entry name" value="HELICASE_CTER"/>
    <property type="match status" value="1"/>
</dbReference>
<dbReference type="EMBL" id="SJPK01000007">
    <property type="protein sequence ID" value="TWT65378.1"/>
    <property type="molecule type" value="Genomic_DNA"/>
</dbReference>
<dbReference type="PANTHER" id="PTHR11472:SF34">
    <property type="entry name" value="REGULATOR OF TELOMERE ELONGATION HELICASE 1"/>
    <property type="match status" value="1"/>
</dbReference>
<keyword evidence="5" id="KW-0067">ATP-binding</keyword>
<evidence type="ECO:0000313" key="14">
    <source>
        <dbReference type="EMBL" id="TWT65378.1"/>
    </source>
</evidence>
<dbReference type="InterPro" id="IPR014013">
    <property type="entry name" value="Helic_SF1/SF2_ATP-bd_DinG/Rad3"/>
</dbReference>
<feature type="region of interest" description="Disordered" evidence="11">
    <location>
        <begin position="1"/>
        <end position="27"/>
    </location>
</feature>
<keyword evidence="4 14" id="KW-0347">Helicase</keyword>
<dbReference type="InterPro" id="IPR027417">
    <property type="entry name" value="P-loop_NTPase"/>
</dbReference>
<dbReference type="AlphaFoldDB" id="A0A5C5XRT7"/>
<reference evidence="14 15" key="1">
    <citation type="submission" date="2019-02" db="EMBL/GenBank/DDBJ databases">
        <title>Deep-cultivation of Planctomycetes and their phenomic and genomic characterization uncovers novel biology.</title>
        <authorList>
            <person name="Wiegand S."/>
            <person name="Jogler M."/>
            <person name="Boedeker C."/>
            <person name="Pinto D."/>
            <person name="Vollmers J."/>
            <person name="Rivas-Marin E."/>
            <person name="Kohn T."/>
            <person name="Peeters S.H."/>
            <person name="Heuer A."/>
            <person name="Rast P."/>
            <person name="Oberbeckmann S."/>
            <person name="Bunk B."/>
            <person name="Jeske O."/>
            <person name="Meyerdierks A."/>
            <person name="Storesund J.E."/>
            <person name="Kallscheuer N."/>
            <person name="Luecker S."/>
            <person name="Lage O.M."/>
            <person name="Pohl T."/>
            <person name="Merkel B.J."/>
            <person name="Hornburger P."/>
            <person name="Mueller R.-W."/>
            <person name="Bruemmer F."/>
            <person name="Labrenz M."/>
            <person name="Spormann A.M."/>
            <person name="Op Den Camp H."/>
            <person name="Overmann J."/>
            <person name="Amann R."/>
            <person name="Jetten M.S.M."/>
            <person name="Mascher T."/>
            <person name="Medema M.H."/>
            <person name="Devos D.P."/>
            <person name="Kaster A.-K."/>
            <person name="Ovreas L."/>
            <person name="Rohde M."/>
            <person name="Galperin M.Y."/>
            <person name="Jogler C."/>
        </authorList>
    </citation>
    <scope>NUCLEOTIDE SEQUENCE [LARGE SCALE GENOMIC DNA]</scope>
    <source>
        <strain evidence="14 15">CA85</strain>
    </source>
</reference>
<evidence type="ECO:0000256" key="6">
    <source>
        <dbReference type="ARBA" id="ARBA00023004"/>
    </source>
</evidence>
<dbReference type="GO" id="GO:0006139">
    <property type="term" value="P:nucleobase-containing compound metabolic process"/>
    <property type="evidence" value="ECO:0007669"/>
    <property type="project" value="InterPro"/>
</dbReference>
<dbReference type="SMART" id="SM00487">
    <property type="entry name" value="DEXDc"/>
    <property type="match status" value="1"/>
</dbReference>